<dbReference type="GO" id="GO:0005840">
    <property type="term" value="C:ribosome"/>
    <property type="evidence" value="ECO:0007669"/>
    <property type="project" value="UniProtKB-KW"/>
</dbReference>
<dbReference type="GO" id="GO:1990904">
    <property type="term" value="C:ribonucleoprotein complex"/>
    <property type="evidence" value="ECO:0007669"/>
    <property type="project" value="UniProtKB-KW"/>
</dbReference>
<dbReference type="InterPro" id="IPR036935">
    <property type="entry name" value="Ribosomal_bL9_N_sf"/>
</dbReference>
<dbReference type="AlphaFoldDB" id="A0A6G1KHL1"/>
<evidence type="ECO:0000256" key="2">
    <source>
        <dbReference type="ARBA" id="ARBA00022980"/>
    </source>
</evidence>
<sequence>MASLERMVLLPQCASCVRRVTRLSLNTRAFAPLQQVRSKTKSAKEAERNVVVKLRMDVPRFGRAGSYIAIPPGAMRNTWFPARIADYVLPAQLKQLKAGGVDTSRDITFGVEADLEEEDEEDLVQQPKQHYVRPIEINMLSPERSMELINTFIPPTLSFFRKPIEHEQTDPRQRQGASSAADVLTAAAMASKPERVVDGIYGSVSTADVVATIKSALAHNDEAARVLLAESDVQFLAGHVDGDASRVKQLGDFKVRILMPGAETPLTRNIRVRAKEN</sequence>
<keyword evidence="3" id="KW-0687">Ribonucleoprotein</keyword>
<name>A0A6G1KHL1_9PLEO</name>
<keyword evidence="6" id="KW-1185">Reference proteome</keyword>
<dbReference type="OrthoDB" id="5555409at2759"/>
<dbReference type="Proteomes" id="UP000799428">
    <property type="component" value="Unassembled WGS sequence"/>
</dbReference>
<keyword evidence="2" id="KW-0689">Ribosomal protein</keyword>
<evidence type="ECO:0000256" key="3">
    <source>
        <dbReference type="ARBA" id="ARBA00023274"/>
    </source>
</evidence>
<dbReference type="EMBL" id="MU005766">
    <property type="protein sequence ID" value="KAF2712270.1"/>
    <property type="molecule type" value="Genomic_DNA"/>
</dbReference>
<evidence type="ECO:0000259" key="4">
    <source>
        <dbReference type="Pfam" id="PF01281"/>
    </source>
</evidence>
<accession>A0A6G1KHL1</accession>
<dbReference type="PANTHER" id="PTHR21368">
    <property type="entry name" value="50S RIBOSOMAL PROTEIN L9"/>
    <property type="match status" value="1"/>
</dbReference>
<evidence type="ECO:0000313" key="6">
    <source>
        <dbReference type="Proteomes" id="UP000799428"/>
    </source>
</evidence>
<reference evidence="5" key="1">
    <citation type="journal article" date="2020" name="Stud. Mycol.">
        <title>101 Dothideomycetes genomes: a test case for predicting lifestyles and emergence of pathogens.</title>
        <authorList>
            <person name="Haridas S."/>
            <person name="Albert R."/>
            <person name="Binder M."/>
            <person name="Bloem J."/>
            <person name="Labutti K."/>
            <person name="Salamov A."/>
            <person name="Andreopoulos B."/>
            <person name="Baker S."/>
            <person name="Barry K."/>
            <person name="Bills G."/>
            <person name="Bluhm B."/>
            <person name="Cannon C."/>
            <person name="Castanera R."/>
            <person name="Culley D."/>
            <person name="Daum C."/>
            <person name="Ezra D."/>
            <person name="Gonzalez J."/>
            <person name="Henrissat B."/>
            <person name="Kuo A."/>
            <person name="Liang C."/>
            <person name="Lipzen A."/>
            <person name="Lutzoni F."/>
            <person name="Magnuson J."/>
            <person name="Mondo S."/>
            <person name="Nolan M."/>
            <person name="Ohm R."/>
            <person name="Pangilinan J."/>
            <person name="Park H.-J."/>
            <person name="Ramirez L."/>
            <person name="Alfaro M."/>
            <person name="Sun H."/>
            <person name="Tritt A."/>
            <person name="Yoshinaga Y."/>
            <person name="Zwiers L.-H."/>
            <person name="Turgeon B."/>
            <person name="Goodwin S."/>
            <person name="Spatafora J."/>
            <person name="Crous P."/>
            <person name="Grigoriev I."/>
        </authorList>
    </citation>
    <scope>NUCLEOTIDE SEQUENCE</scope>
    <source>
        <strain evidence="5">CBS 279.74</strain>
    </source>
</reference>
<dbReference type="GO" id="GO:0003735">
    <property type="term" value="F:structural constituent of ribosome"/>
    <property type="evidence" value="ECO:0007669"/>
    <property type="project" value="InterPro"/>
</dbReference>
<gene>
    <name evidence="5" type="ORF">K504DRAFT_400938</name>
</gene>
<dbReference type="InterPro" id="IPR000244">
    <property type="entry name" value="Ribosomal_bL9"/>
</dbReference>
<dbReference type="InterPro" id="IPR020070">
    <property type="entry name" value="Ribosomal_bL9_N"/>
</dbReference>
<organism evidence="5 6">
    <name type="scientific">Pleomassaria siparia CBS 279.74</name>
    <dbReference type="NCBI Taxonomy" id="1314801"/>
    <lineage>
        <taxon>Eukaryota</taxon>
        <taxon>Fungi</taxon>
        <taxon>Dikarya</taxon>
        <taxon>Ascomycota</taxon>
        <taxon>Pezizomycotina</taxon>
        <taxon>Dothideomycetes</taxon>
        <taxon>Pleosporomycetidae</taxon>
        <taxon>Pleosporales</taxon>
        <taxon>Pleomassariaceae</taxon>
        <taxon>Pleomassaria</taxon>
    </lineage>
</organism>
<proteinExistence type="inferred from homology"/>
<dbReference type="Gene3D" id="3.40.5.10">
    <property type="entry name" value="Ribosomal protein L9, N-terminal domain"/>
    <property type="match status" value="1"/>
</dbReference>
<evidence type="ECO:0000313" key="5">
    <source>
        <dbReference type="EMBL" id="KAF2712270.1"/>
    </source>
</evidence>
<dbReference type="GO" id="GO:0006412">
    <property type="term" value="P:translation"/>
    <property type="evidence" value="ECO:0007669"/>
    <property type="project" value="InterPro"/>
</dbReference>
<protein>
    <recommendedName>
        <fullName evidence="4">Ribosomal protein L9 domain-containing protein</fullName>
    </recommendedName>
</protein>
<evidence type="ECO:0000256" key="1">
    <source>
        <dbReference type="ARBA" id="ARBA00010605"/>
    </source>
</evidence>
<dbReference type="Pfam" id="PF01281">
    <property type="entry name" value="Ribosomal_L9_N"/>
    <property type="match status" value="1"/>
</dbReference>
<feature type="domain" description="Ribosomal protein L9" evidence="4">
    <location>
        <begin position="52"/>
        <end position="96"/>
    </location>
</feature>
<comment type="similarity">
    <text evidence="1">Belongs to the bacterial ribosomal protein bL9 family.</text>
</comment>